<comment type="caution">
    <text evidence="1">The sequence shown here is derived from an EMBL/GenBank/DDBJ whole genome shotgun (WGS) entry which is preliminary data.</text>
</comment>
<protein>
    <submittedName>
        <fullName evidence="1">Uncharacterized protein</fullName>
    </submittedName>
</protein>
<dbReference type="OrthoDB" id="954439at2"/>
<evidence type="ECO:0000313" key="2">
    <source>
        <dbReference type="Proteomes" id="UP000310477"/>
    </source>
</evidence>
<keyword evidence="2" id="KW-1185">Reference proteome</keyword>
<gene>
    <name evidence="1" type="ORF">FA045_11385</name>
</gene>
<reference evidence="1 2" key="1">
    <citation type="submission" date="2019-04" db="EMBL/GenBank/DDBJ databases">
        <title>Pedobacter sp. AR-2-6 sp. nov., isolated from Arctic soil.</title>
        <authorList>
            <person name="Dahal R.H."/>
            <person name="Kim D.-U."/>
        </authorList>
    </citation>
    <scope>NUCLEOTIDE SEQUENCE [LARGE SCALE GENOMIC DNA]</scope>
    <source>
        <strain evidence="1 2">AR-2-6</strain>
    </source>
</reference>
<dbReference type="RefSeq" id="WP_136877199.1">
    <property type="nucleotide sequence ID" value="NZ_SWBO01000005.1"/>
</dbReference>
<dbReference type="AlphaFoldDB" id="A0A4V5P0Y3"/>
<sequence>MDLAIIPECYVDTNLIETLVPPVKGGYNHQKGCGRVAAVMKAEFADNFALGIIDKDKNQLDYLKEFALAHQYGNLLLYKHDQKPHYIIQISPAIERFLMSGADSVGISLTDYDLPADLHRLKKISKSVNSKQDPRFKQLIRSVSKAGAPEFLKLSQWIKYIRDTNYDISLDELKAL</sequence>
<proteinExistence type="predicted"/>
<evidence type="ECO:0000313" key="1">
    <source>
        <dbReference type="EMBL" id="TKC00036.1"/>
    </source>
</evidence>
<dbReference type="Proteomes" id="UP000310477">
    <property type="component" value="Unassembled WGS sequence"/>
</dbReference>
<name>A0A4V5P0Y3_9SPHI</name>
<accession>A0A4V5P0Y3</accession>
<dbReference type="EMBL" id="SWBO01000005">
    <property type="protein sequence ID" value="TKC00036.1"/>
    <property type="molecule type" value="Genomic_DNA"/>
</dbReference>
<organism evidence="1 2">
    <name type="scientific">Pedobacter cryotolerans</name>
    <dbReference type="NCBI Taxonomy" id="2571270"/>
    <lineage>
        <taxon>Bacteria</taxon>
        <taxon>Pseudomonadati</taxon>
        <taxon>Bacteroidota</taxon>
        <taxon>Sphingobacteriia</taxon>
        <taxon>Sphingobacteriales</taxon>
        <taxon>Sphingobacteriaceae</taxon>
        <taxon>Pedobacter</taxon>
    </lineage>
</organism>